<accession>A0A428S5Q1</accession>
<sequence>MSESLGKHERGRLRLHSSLPWDGFNSNSHAALLTCPDLGNNRQPVLRNGTTSSLSGPNGCLVLDTRNRETYQPSKPAQPSGSDVGDKYLISRPTNEQEDDCDDMCPTNPPNYPTVHFLSIRSMRMHLHYEATISPELDLLEPWSLPYTGYAGKDGMPSVGTISVRYSLAFDAGCDSAGASDRVDVPEADSEQWC</sequence>
<keyword evidence="3" id="KW-1185">Reference proteome</keyword>
<feature type="region of interest" description="Disordered" evidence="1">
    <location>
        <begin position="43"/>
        <end position="62"/>
    </location>
</feature>
<proteinExistence type="predicted"/>
<gene>
    <name evidence="2" type="ORF">CEP52_016257</name>
</gene>
<protein>
    <submittedName>
        <fullName evidence="2">Uncharacterized protein</fullName>
    </submittedName>
</protein>
<dbReference type="Proteomes" id="UP000287144">
    <property type="component" value="Unassembled WGS sequence"/>
</dbReference>
<evidence type="ECO:0000256" key="1">
    <source>
        <dbReference type="SAM" id="MobiDB-lite"/>
    </source>
</evidence>
<evidence type="ECO:0000313" key="2">
    <source>
        <dbReference type="EMBL" id="RSL85064.1"/>
    </source>
</evidence>
<organism evidence="2 3">
    <name type="scientific">Fusarium oligoseptatum</name>
    <dbReference type="NCBI Taxonomy" id="2604345"/>
    <lineage>
        <taxon>Eukaryota</taxon>
        <taxon>Fungi</taxon>
        <taxon>Dikarya</taxon>
        <taxon>Ascomycota</taxon>
        <taxon>Pezizomycotina</taxon>
        <taxon>Sordariomycetes</taxon>
        <taxon>Hypocreomycetidae</taxon>
        <taxon>Hypocreales</taxon>
        <taxon>Nectriaceae</taxon>
        <taxon>Fusarium</taxon>
        <taxon>Fusarium solani species complex</taxon>
    </lineage>
</organism>
<dbReference type="AlphaFoldDB" id="A0A428S5Q1"/>
<evidence type="ECO:0000313" key="3">
    <source>
        <dbReference type="Proteomes" id="UP000287144"/>
    </source>
</evidence>
<reference evidence="2 3" key="1">
    <citation type="submission" date="2017-06" db="EMBL/GenBank/DDBJ databases">
        <title>Comparative genomic analysis of Ambrosia Fusariam Clade fungi.</title>
        <authorList>
            <person name="Stajich J.E."/>
            <person name="Carrillo J."/>
            <person name="Kijimoto T."/>
            <person name="Eskalen A."/>
            <person name="O'Donnell K."/>
            <person name="Kasson M."/>
        </authorList>
    </citation>
    <scope>NUCLEOTIDE SEQUENCE [LARGE SCALE GENOMIC DNA]</scope>
    <source>
        <strain evidence="2 3">NRRL62579</strain>
    </source>
</reference>
<comment type="caution">
    <text evidence="2">The sequence shown here is derived from an EMBL/GenBank/DDBJ whole genome shotgun (WGS) entry which is preliminary data.</text>
</comment>
<name>A0A428S5Q1_9HYPO</name>
<dbReference type="EMBL" id="NKCK01000331">
    <property type="protein sequence ID" value="RSL85064.1"/>
    <property type="molecule type" value="Genomic_DNA"/>
</dbReference>
<feature type="compositionally biased region" description="Polar residues" evidence="1">
    <location>
        <begin position="43"/>
        <end position="56"/>
    </location>
</feature>